<evidence type="ECO:0000256" key="2">
    <source>
        <dbReference type="ARBA" id="ARBA00010312"/>
    </source>
</evidence>
<gene>
    <name evidence="9" type="ORF">Q8A70_21530</name>
</gene>
<comment type="cofactor">
    <cofactor evidence="1">
        <name>Mo-bis(molybdopterin guanine dinucleotide)</name>
        <dbReference type="ChEBI" id="CHEBI:60539"/>
    </cofactor>
</comment>
<dbReference type="Pfam" id="PF01568">
    <property type="entry name" value="Molydop_binding"/>
    <property type="match status" value="1"/>
</dbReference>
<dbReference type="InterPro" id="IPR006656">
    <property type="entry name" value="Mopterin_OxRdtase"/>
</dbReference>
<dbReference type="InterPro" id="IPR006963">
    <property type="entry name" value="Mopterin_OxRdtase_4Fe-4S_dom"/>
</dbReference>
<keyword evidence="5" id="KW-0560">Oxidoreductase</keyword>
<dbReference type="Pfam" id="PF00384">
    <property type="entry name" value="Molybdopterin"/>
    <property type="match status" value="1"/>
</dbReference>
<dbReference type="Gene3D" id="3.40.228.10">
    <property type="entry name" value="Dimethylsulfoxide Reductase, domain 2"/>
    <property type="match status" value="1"/>
</dbReference>
<accession>A0ABU0YTF7</accession>
<evidence type="ECO:0000259" key="8">
    <source>
        <dbReference type="PROSITE" id="PS51669"/>
    </source>
</evidence>
<evidence type="ECO:0000256" key="1">
    <source>
        <dbReference type="ARBA" id="ARBA00001942"/>
    </source>
</evidence>
<keyword evidence="4" id="KW-0479">Metal-binding</keyword>
<dbReference type="Proteomes" id="UP001230156">
    <property type="component" value="Unassembled WGS sequence"/>
</dbReference>
<evidence type="ECO:0000256" key="7">
    <source>
        <dbReference type="ARBA" id="ARBA00023014"/>
    </source>
</evidence>
<dbReference type="Gene3D" id="3.40.50.740">
    <property type="match status" value="1"/>
</dbReference>
<sequence>MPLDFVHSACPHDCPSTCALEVERLAPDRIGRVRGASENPYTAGVICAKVARYAERQHHPDRLAQPLRRVGPKGGGRDAFRPISWDDALDEIAERFVQAEQKFDSTAVWPYFYAGTMGLVQRDGIHRLRHAKRYSLEKETICVALSDAGWMAGVGIMRGVDSREIDESDLIVVWGGNPVATQVNVMTHIARARKTRGAKLVVVDPYRTGTAEAADTHLMLKPGTDGALAAAVIHVLFAEGFADRDYMAKYADDPAGLEAHVRAKTPEWGESITGVPAQAIRDFARLYGSTKRAFIRVGYGFSRTRNGAGSLHAVTCLPTVTGAWRHKGGGALYSNRSIYHMDNALITGAEMKDPSIRALDQSRIGAVLTGDKRDLGDGPPVAAMLIQNTNPAVVCPDTTRVREGFLRDDLFVAVHEQFMTETAALADIVLPATTFLEHDDIYRASGHSFLQVTKKVVEPYAEARPNHDVICALAKRLGCTQRGFFMSEWELIDDMLAKSGWPSADEIYAKHWHDCMPAFETAHFLDGFGHADRKFHFHANWAALGGDTQGMADLPDFSAVIDAANDAHPFRLVAAPARQFLNSTFTETPGSRGREKRPTLLIHPEDALYLNIGEGAPVEVGNRQATISLHAGLFDGLQRGVVVIESIWPNADFPGGLGVNALTSAEPGKPGGGAVFHDTAVWVRAAA</sequence>
<dbReference type="PANTHER" id="PTHR43742:SF6">
    <property type="entry name" value="OXIDOREDUCTASE YYAE-RELATED"/>
    <property type="match status" value="1"/>
</dbReference>
<dbReference type="Gene3D" id="2.40.40.20">
    <property type="match status" value="1"/>
</dbReference>
<dbReference type="RefSeq" id="WP_379959342.1">
    <property type="nucleotide sequence ID" value="NZ_JAUYVI010000006.1"/>
</dbReference>
<dbReference type="CDD" id="cd02786">
    <property type="entry name" value="MopB_CT_3"/>
    <property type="match status" value="1"/>
</dbReference>
<evidence type="ECO:0000256" key="5">
    <source>
        <dbReference type="ARBA" id="ARBA00023002"/>
    </source>
</evidence>
<dbReference type="Gene3D" id="2.20.25.90">
    <property type="entry name" value="ADC-like domains"/>
    <property type="match status" value="1"/>
</dbReference>
<dbReference type="SMART" id="SM00926">
    <property type="entry name" value="Molybdop_Fe4S4"/>
    <property type="match status" value="1"/>
</dbReference>
<keyword evidence="7" id="KW-0411">Iron-sulfur</keyword>
<dbReference type="Pfam" id="PF04879">
    <property type="entry name" value="Molybdop_Fe4S4"/>
    <property type="match status" value="1"/>
</dbReference>
<comment type="caution">
    <text evidence="9">The sequence shown here is derived from an EMBL/GenBank/DDBJ whole genome shotgun (WGS) entry which is preliminary data.</text>
</comment>
<feature type="domain" description="4Fe-4S Mo/W bis-MGD-type" evidence="8">
    <location>
        <begin position="3"/>
        <end position="61"/>
    </location>
</feature>
<proteinExistence type="inferred from homology"/>
<dbReference type="SUPFAM" id="SSF50692">
    <property type="entry name" value="ADC-like"/>
    <property type="match status" value="1"/>
</dbReference>
<dbReference type="InterPro" id="IPR006655">
    <property type="entry name" value="Mopterin_OxRdtase_prok_CS"/>
</dbReference>
<evidence type="ECO:0000256" key="4">
    <source>
        <dbReference type="ARBA" id="ARBA00022723"/>
    </source>
</evidence>
<dbReference type="PANTHER" id="PTHR43742">
    <property type="entry name" value="TRIMETHYLAMINE-N-OXIDE REDUCTASE"/>
    <property type="match status" value="1"/>
</dbReference>
<dbReference type="EMBL" id="JAUYVI010000006">
    <property type="protein sequence ID" value="MDQ7250286.1"/>
    <property type="molecule type" value="Genomic_DNA"/>
</dbReference>
<keyword evidence="10" id="KW-1185">Reference proteome</keyword>
<dbReference type="PROSITE" id="PS00490">
    <property type="entry name" value="MOLYBDOPTERIN_PROK_2"/>
    <property type="match status" value="1"/>
</dbReference>
<keyword evidence="6" id="KW-0408">Iron</keyword>
<dbReference type="CDD" id="cd02766">
    <property type="entry name" value="MopB_3"/>
    <property type="match status" value="1"/>
</dbReference>
<evidence type="ECO:0000313" key="9">
    <source>
        <dbReference type="EMBL" id="MDQ7250286.1"/>
    </source>
</evidence>
<comment type="similarity">
    <text evidence="2">Belongs to the prokaryotic molybdopterin-containing oxidoreductase family.</text>
</comment>
<dbReference type="InterPro" id="IPR037920">
    <property type="entry name" value="YoaE_C"/>
</dbReference>
<organism evidence="9 10">
    <name type="scientific">Dongia sedimenti</name>
    <dbReference type="NCBI Taxonomy" id="3064282"/>
    <lineage>
        <taxon>Bacteria</taxon>
        <taxon>Pseudomonadati</taxon>
        <taxon>Pseudomonadota</taxon>
        <taxon>Alphaproteobacteria</taxon>
        <taxon>Rhodospirillales</taxon>
        <taxon>Dongiaceae</taxon>
        <taxon>Dongia</taxon>
    </lineage>
</organism>
<dbReference type="InterPro" id="IPR006657">
    <property type="entry name" value="MoPterin_dinucl-bd_dom"/>
</dbReference>
<dbReference type="InterPro" id="IPR050612">
    <property type="entry name" value="Prok_Mopterin_Oxidored"/>
</dbReference>
<reference evidence="10" key="1">
    <citation type="submission" date="2023-08" db="EMBL/GenBank/DDBJ databases">
        <title>Rhodospirillaceae gen. nov., a novel taxon isolated from the Yangtze River Yuezi River estuary sludge.</title>
        <authorList>
            <person name="Ruan L."/>
        </authorList>
    </citation>
    <scope>NUCLEOTIDE SEQUENCE [LARGE SCALE GENOMIC DNA]</scope>
    <source>
        <strain evidence="10">R-7</strain>
    </source>
</reference>
<dbReference type="Gene3D" id="3.30.2070.10">
    <property type="entry name" value="Formate dehydrogenase/DMSO reductase"/>
    <property type="match status" value="1"/>
</dbReference>
<evidence type="ECO:0000256" key="6">
    <source>
        <dbReference type="ARBA" id="ARBA00023004"/>
    </source>
</evidence>
<name>A0ABU0YTF7_9PROT</name>
<dbReference type="PROSITE" id="PS51669">
    <property type="entry name" value="4FE4S_MOW_BIS_MGD"/>
    <property type="match status" value="1"/>
</dbReference>
<dbReference type="SUPFAM" id="SSF53706">
    <property type="entry name" value="Formate dehydrogenase/DMSO reductase, domains 1-3"/>
    <property type="match status" value="1"/>
</dbReference>
<keyword evidence="3" id="KW-0500">Molybdenum</keyword>
<evidence type="ECO:0000256" key="3">
    <source>
        <dbReference type="ARBA" id="ARBA00022505"/>
    </source>
</evidence>
<evidence type="ECO:0000313" key="10">
    <source>
        <dbReference type="Proteomes" id="UP001230156"/>
    </source>
</evidence>
<protein>
    <submittedName>
        <fullName evidence="9">Molybdopterin oxidoreductase family protein</fullName>
    </submittedName>
</protein>
<dbReference type="InterPro" id="IPR009010">
    <property type="entry name" value="Asp_de-COase-like_dom_sf"/>
</dbReference>